<dbReference type="EMBL" id="BSOP01000071">
    <property type="protein sequence ID" value="GLR55204.1"/>
    <property type="molecule type" value="Genomic_DNA"/>
</dbReference>
<sequence>MTKQAKFERLSPDLSRARQVAAIRQSALEEIEAMTSFSLSAEEMREEIGVILSSCTRRVKEVRQDNNQSQAAG</sequence>
<gene>
    <name evidence="1" type="ORF">GCM10007923_64260</name>
</gene>
<organism evidence="1 2">
    <name type="scientific">Shinella yambaruensis</name>
    <dbReference type="NCBI Taxonomy" id="415996"/>
    <lineage>
        <taxon>Bacteria</taxon>
        <taxon>Pseudomonadati</taxon>
        <taxon>Pseudomonadota</taxon>
        <taxon>Alphaproteobacteria</taxon>
        <taxon>Hyphomicrobiales</taxon>
        <taxon>Rhizobiaceae</taxon>
        <taxon>Shinella</taxon>
    </lineage>
</organism>
<proteinExistence type="predicted"/>
<keyword evidence="2" id="KW-1185">Reference proteome</keyword>
<reference evidence="2" key="1">
    <citation type="journal article" date="2019" name="Int. J. Syst. Evol. Microbiol.">
        <title>The Global Catalogue of Microorganisms (GCM) 10K type strain sequencing project: providing services to taxonomists for standard genome sequencing and annotation.</title>
        <authorList>
            <consortium name="The Broad Institute Genomics Platform"/>
            <consortium name="The Broad Institute Genome Sequencing Center for Infectious Disease"/>
            <person name="Wu L."/>
            <person name="Ma J."/>
        </authorList>
    </citation>
    <scope>NUCLEOTIDE SEQUENCE [LARGE SCALE GENOMIC DNA]</scope>
    <source>
        <strain evidence="2">NBRC 102122</strain>
    </source>
</reference>
<evidence type="ECO:0000313" key="2">
    <source>
        <dbReference type="Proteomes" id="UP001156702"/>
    </source>
</evidence>
<evidence type="ECO:0000313" key="1">
    <source>
        <dbReference type="EMBL" id="GLR55204.1"/>
    </source>
</evidence>
<dbReference type="Proteomes" id="UP001156702">
    <property type="component" value="Unassembled WGS sequence"/>
</dbReference>
<protein>
    <submittedName>
        <fullName evidence="1">Uncharacterized protein</fullName>
    </submittedName>
</protein>
<comment type="caution">
    <text evidence="1">The sequence shown here is derived from an EMBL/GenBank/DDBJ whole genome shotgun (WGS) entry which is preliminary data.</text>
</comment>
<name>A0ABQ5ZTY1_9HYPH</name>
<accession>A0ABQ5ZTY1</accession>